<keyword evidence="3" id="KW-1185">Reference proteome</keyword>
<reference evidence="2 3" key="1">
    <citation type="submission" date="2024-09" db="EMBL/GenBank/DDBJ databases">
        <authorList>
            <person name="Sun Q."/>
            <person name="Mori K."/>
        </authorList>
    </citation>
    <scope>NUCLEOTIDE SEQUENCE [LARGE SCALE GENOMIC DNA]</scope>
    <source>
        <strain evidence="2 3">JCM 4414</strain>
    </source>
</reference>
<evidence type="ECO:0008006" key="4">
    <source>
        <dbReference type="Google" id="ProtNLM"/>
    </source>
</evidence>
<organism evidence="2 3">
    <name type="scientific">Streptomyces roseoviridis</name>
    <dbReference type="NCBI Taxonomy" id="67361"/>
    <lineage>
        <taxon>Bacteria</taxon>
        <taxon>Bacillati</taxon>
        <taxon>Actinomycetota</taxon>
        <taxon>Actinomycetes</taxon>
        <taxon>Kitasatosporales</taxon>
        <taxon>Streptomycetaceae</taxon>
        <taxon>Streptomyces</taxon>
    </lineage>
</organism>
<keyword evidence="1" id="KW-0472">Membrane</keyword>
<evidence type="ECO:0000256" key="1">
    <source>
        <dbReference type="SAM" id="Phobius"/>
    </source>
</evidence>
<dbReference type="RefSeq" id="WP_345488496.1">
    <property type="nucleotide sequence ID" value="NZ_BAAAWU010000001.1"/>
</dbReference>
<keyword evidence="1" id="KW-1133">Transmembrane helix</keyword>
<proteinExistence type="predicted"/>
<comment type="caution">
    <text evidence="2">The sequence shown here is derived from an EMBL/GenBank/DDBJ whole genome shotgun (WGS) entry which is preliminary data.</text>
</comment>
<evidence type="ECO:0000313" key="2">
    <source>
        <dbReference type="EMBL" id="MFB9555132.1"/>
    </source>
</evidence>
<dbReference type="Proteomes" id="UP001589716">
    <property type="component" value="Unassembled WGS sequence"/>
</dbReference>
<feature type="transmembrane region" description="Helical" evidence="1">
    <location>
        <begin position="126"/>
        <end position="149"/>
    </location>
</feature>
<sequence length="277" mass="29074">MTAVSTPILRGSDGAVLRHQDGALTLRRGDEETLIPLEAIRFVAPDGPAVVLELRAPDGAQGVGYRVDGVNEAAAMVFATAVNHAVAALPEPDLSLDGAALVTTRSLRTPSPPQPALSAGEKARGLGWALLALGPGLAGFITMSVLVVVNGEPGALILSFMVGVVAILLNLVSAYTLERAFLMWWLPARGITVMAVRTSPYGKSGTYRYTDPSGKTHSYSRQAYASEIEISYSPSAPGTSIGVYPAFVRVLVALVSLTLWAATLGLLYLMILMGQNV</sequence>
<evidence type="ECO:0000313" key="3">
    <source>
        <dbReference type="Proteomes" id="UP001589716"/>
    </source>
</evidence>
<accession>A0ABV5QNP4</accession>
<name>A0ABV5QNP4_9ACTN</name>
<keyword evidence="1" id="KW-0812">Transmembrane</keyword>
<feature type="transmembrane region" description="Helical" evidence="1">
    <location>
        <begin position="155"/>
        <end position="177"/>
    </location>
</feature>
<dbReference type="EMBL" id="JBHMCT010000008">
    <property type="protein sequence ID" value="MFB9555132.1"/>
    <property type="molecule type" value="Genomic_DNA"/>
</dbReference>
<gene>
    <name evidence="2" type="ORF">ACFFTP_13135</name>
</gene>
<protein>
    <recommendedName>
        <fullName evidence="4">DUF3592 domain-containing protein</fullName>
    </recommendedName>
</protein>
<feature type="transmembrane region" description="Helical" evidence="1">
    <location>
        <begin position="250"/>
        <end position="271"/>
    </location>
</feature>